<reference evidence="1" key="2">
    <citation type="journal article" date="2022" name="New Phytol.">
        <title>Evolutionary transition to the ectomycorrhizal habit in the genomes of a hyperdiverse lineage of mushroom-forming fungi.</title>
        <authorList>
            <person name="Looney B."/>
            <person name="Miyauchi S."/>
            <person name="Morin E."/>
            <person name="Drula E."/>
            <person name="Courty P.E."/>
            <person name="Kohler A."/>
            <person name="Kuo A."/>
            <person name="LaButti K."/>
            <person name="Pangilinan J."/>
            <person name="Lipzen A."/>
            <person name="Riley R."/>
            <person name="Andreopoulos W."/>
            <person name="He G."/>
            <person name="Johnson J."/>
            <person name="Nolan M."/>
            <person name="Tritt A."/>
            <person name="Barry K.W."/>
            <person name="Grigoriev I.V."/>
            <person name="Nagy L.G."/>
            <person name="Hibbett D."/>
            <person name="Henrissat B."/>
            <person name="Matheny P.B."/>
            <person name="Labbe J."/>
            <person name="Martin F.M."/>
        </authorList>
    </citation>
    <scope>NUCLEOTIDE SEQUENCE</scope>
    <source>
        <strain evidence="1">HHB10654</strain>
    </source>
</reference>
<accession>A0ACB8SLX2</accession>
<evidence type="ECO:0000313" key="1">
    <source>
        <dbReference type="EMBL" id="KAI0056940.1"/>
    </source>
</evidence>
<dbReference type="EMBL" id="MU277255">
    <property type="protein sequence ID" value="KAI0056940.1"/>
    <property type="molecule type" value="Genomic_DNA"/>
</dbReference>
<comment type="caution">
    <text evidence="1">The sequence shown here is derived from an EMBL/GenBank/DDBJ whole genome shotgun (WGS) entry which is preliminary data.</text>
</comment>
<reference evidence="1" key="1">
    <citation type="submission" date="2021-03" db="EMBL/GenBank/DDBJ databases">
        <authorList>
            <consortium name="DOE Joint Genome Institute"/>
            <person name="Ahrendt S."/>
            <person name="Looney B.P."/>
            <person name="Miyauchi S."/>
            <person name="Morin E."/>
            <person name="Drula E."/>
            <person name="Courty P.E."/>
            <person name="Chicoki N."/>
            <person name="Fauchery L."/>
            <person name="Kohler A."/>
            <person name="Kuo A."/>
            <person name="Labutti K."/>
            <person name="Pangilinan J."/>
            <person name="Lipzen A."/>
            <person name="Riley R."/>
            <person name="Andreopoulos W."/>
            <person name="He G."/>
            <person name="Johnson J."/>
            <person name="Barry K.W."/>
            <person name="Grigoriev I.V."/>
            <person name="Nagy L."/>
            <person name="Hibbett D."/>
            <person name="Henrissat B."/>
            <person name="Matheny P.B."/>
            <person name="Labbe J."/>
            <person name="Martin F."/>
        </authorList>
    </citation>
    <scope>NUCLEOTIDE SEQUENCE</scope>
    <source>
        <strain evidence="1">HHB10654</strain>
    </source>
</reference>
<keyword evidence="2" id="KW-1185">Reference proteome</keyword>
<dbReference type="Proteomes" id="UP000814140">
    <property type="component" value="Unassembled WGS sequence"/>
</dbReference>
<evidence type="ECO:0000313" key="2">
    <source>
        <dbReference type="Proteomes" id="UP000814140"/>
    </source>
</evidence>
<proteinExistence type="predicted"/>
<sequence>MKPPSPDIVSIESLYVPTIIAPNIYGHRGPQPHYVSIHFHLHPTSLLLAAATDDSRFSIRYWGFSEEVRERARAGEPWASGRALANTVTGLALAHVGEATKEVRVEVLAPKAAPRARGGMGWELVTQQDGSGQEATAFVRGLELSVVLGAETPERTTRQRVVMDVWFMEKAGAAADVDYRALVDRVVQESEASSHRTLERLVHEATRVASEGAKEHLKEVSVRAERPAAVTFAESLAVQLTRPCNG</sequence>
<name>A0ACB8SLX2_9AGAM</name>
<organism evidence="1 2">
    <name type="scientific">Artomyces pyxidatus</name>
    <dbReference type="NCBI Taxonomy" id="48021"/>
    <lineage>
        <taxon>Eukaryota</taxon>
        <taxon>Fungi</taxon>
        <taxon>Dikarya</taxon>
        <taxon>Basidiomycota</taxon>
        <taxon>Agaricomycotina</taxon>
        <taxon>Agaricomycetes</taxon>
        <taxon>Russulales</taxon>
        <taxon>Auriscalpiaceae</taxon>
        <taxon>Artomyces</taxon>
    </lineage>
</organism>
<gene>
    <name evidence="1" type="ORF">BV25DRAFT_1813211</name>
</gene>
<protein>
    <submittedName>
        <fullName evidence="1">Uncharacterized protein</fullName>
    </submittedName>
</protein>